<accession>X0UR99</accession>
<evidence type="ECO:0000313" key="1">
    <source>
        <dbReference type="EMBL" id="GAG02813.1"/>
    </source>
</evidence>
<dbReference type="InterPro" id="IPR021322">
    <property type="entry name" value="DUF2924"/>
</dbReference>
<protein>
    <submittedName>
        <fullName evidence="1">Uncharacterized protein</fullName>
    </submittedName>
</protein>
<organism evidence="1">
    <name type="scientific">marine sediment metagenome</name>
    <dbReference type="NCBI Taxonomy" id="412755"/>
    <lineage>
        <taxon>unclassified sequences</taxon>
        <taxon>metagenomes</taxon>
        <taxon>ecological metagenomes</taxon>
    </lineage>
</organism>
<comment type="caution">
    <text evidence="1">The sequence shown here is derived from an EMBL/GenBank/DDBJ whole genome shotgun (WGS) entry which is preliminary data.</text>
</comment>
<dbReference type="AlphaFoldDB" id="X0UR99"/>
<name>X0UR99_9ZZZZ</name>
<sequence>MEATTYQEVQALARMSVWELRDEHLEVFGEETRSYQKEFLRKRIAWRLQALAELARTRHRLMVRPVITPGKAVELTKLTNLG</sequence>
<reference evidence="1" key="1">
    <citation type="journal article" date="2014" name="Front. Microbiol.">
        <title>High frequency of phylogenetically diverse reductive dehalogenase-homologous genes in deep subseafloor sedimentary metagenomes.</title>
        <authorList>
            <person name="Kawai M."/>
            <person name="Futagami T."/>
            <person name="Toyoda A."/>
            <person name="Takaki Y."/>
            <person name="Nishi S."/>
            <person name="Hori S."/>
            <person name="Arai W."/>
            <person name="Tsubouchi T."/>
            <person name="Morono Y."/>
            <person name="Uchiyama I."/>
            <person name="Ito T."/>
            <person name="Fujiyama A."/>
            <person name="Inagaki F."/>
            <person name="Takami H."/>
        </authorList>
    </citation>
    <scope>NUCLEOTIDE SEQUENCE</scope>
    <source>
        <strain evidence="1">Expedition CK06-06</strain>
    </source>
</reference>
<dbReference type="EMBL" id="BARS01029289">
    <property type="protein sequence ID" value="GAG02813.1"/>
    <property type="molecule type" value="Genomic_DNA"/>
</dbReference>
<proteinExistence type="predicted"/>
<dbReference type="Pfam" id="PF11149">
    <property type="entry name" value="DUF2924"/>
    <property type="match status" value="1"/>
</dbReference>
<gene>
    <name evidence="1" type="ORF">S01H1_45794</name>
</gene>